<gene>
    <name evidence="1" type="ORF">PCOR1329_LOCUS51382</name>
</gene>
<name>A0ABN9UT03_9DINO</name>
<sequence>MERCRPWVCLVDGCTSDVDVANTFLEITVADTLAEWLTTDPSAADNVKLYCEAAELVFASLPEDAELGDHSATVYLEMTSAIRVLQATSLTADTNMQVYVDALLTSASDFWAKKLKWLTEHADAVTKNGGQVNSAIAGLERMDANLSEQRAKLLKRIVDDAPYWEAAMHMGCADECKAMVLNRSILQCKALTSDCETTLAQAEHHVEEGLQDATPADVERHARELTRAVQKANHNARSTALEKFHAGALLQVADAVNPASDLVQKVGAKIVSVLCEKTRQDFANLKKSAEEAAGVAALKKECDNCTTLNAALDLYRLGLYGAPVNEWLDQACTIEGALATVAGKATEHSLPSYSTEATAGITEGIVVIRALCMSAELLTAFGTESLQANKIAMRNSCTNTQPKLRKFGIQPESLPRVVVSRYRGALKMR</sequence>
<dbReference type="Proteomes" id="UP001189429">
    <property type="component" value="Unassembled WGS sequence"/>
</dbReference>
<protein>
    <submittedName>
        <fullName evidence="1">Uncharacterized protein</fullName>
    </submittedName>
</protein>
<dbReference type="EMBL" id="CAUYUJ010016231">
    <property type="protein sequence ID" value="CAK0863167.1"/>
    <property type="molecule type" value="Genomic_DNA"/>
</dbReference>
<accession>A0ABN9UT03</accession>
<keyword evidence="2" id="KW-1185">Reference proteome</keyword>
<proteinExistence type="predicted"/>
<reference evidence="1" key="1">
    <citation type="submission" date="2023-10" db="EMBL/GenBank/DDBJ databases">
        <authorList>
            <person name="Chen Y."/>
            <person name="Shah S."/>
            <person name="Dougan E. K."/>
            <person name="Thang M."/>
            <person name="Chan C."/>
        </authorList>
    </citation>
    <scope>NUCLEOTIDE SEQUENCE [LARGE SCALE GENOMIC DNA]</scope>
</reference>
<organism evidence="1 2">
    <name type="scientific">Prorocentrum cordatum</name>
    <dbReference type="NCBI Taxonomy" id="2364126"/>
    <lineage>
        <taxon>Eukaryota</taxon>
        <taxon>Sar</taxon>
        <taxon>Alveolata</taxon>
        <taxon>Dinophyceae</taxon>
        <taxon>Prorocentrales</taxon>
        <taxon>Prorocentraceae</taxon>
        <taxon>Prorocentrum</taxon>
    </lineage>
</organism>
<comment type="caution">
    <text evidence="1">The sequence shown here is derived from an EMBL/GenBank/DDBJ whole genome shotgun (WGS) entry which is preliminary data.</text>
</comment>
<evidence type="ECO:0000313" key="1">
    <source>
        <dbReference type="EMBL" id="CAK0863167.1"/>
    </source>
</evidence>
<evidence type="ECO:0000313" key="2">
    <source>
        <dbReference type="Proteomes" id="UP001189429"/>
    </source>
</evidence>